<evidence type="ECO:0000313" key="3">
    <source>
        <dbReference type="Proteomes" id="UP000638648"/>
    </source>
</evidence>
<protein>
    <submittedName>
        <fullName evidence="2">Uncharacterized protein</fullName>
    </submittedName>
</protein>
<name>A0A927N0C0_9ACTN</name>
<organism evidence="2 3">
    <name type="scientific">Actinopolymorpha pittospori</name>
    <dbReference type="NCBI Taxonomy" id="648752"/>
    <lineage>
        <taxon>Bacteria</taxon>
        <taxon>Bacillati</taxon>
        <taxon>Actinomycetota</taxon>
        <taxon>Actinomycetes</taxon>
        <taxon>Propionibacteriales</taxon>
        <taxon>Actinopolymorphaceae</taxon>
        <taxon>Actinopolymorpha</taxon>
    </lineage>
</organism>
<feature type="compositionally biased region" description="Polar residues" evidence="1">
    <location>
        <begin position="9"/>
        <end position="18"/>
    </location>
</feature>
<keyword evidence="3" id="KW-1185">Reference proteome</keyword>
<dbReference type="AlphaFoldDB" id="A0A927N0C0"/>
<reference evidence="2" key="1">
    <citation type="submission" date="2020-10" db="EMBL/GenBank/DDBJ databases">
        <title>Sequencing the genomes of 1000 actinobacteria strains.</title>
        <authorList>
            <person name="Klenk H.-P."/>
        </authorList>
    </citation>
    <scope>NUCLEOTIDE SEQUENCE</scope>
    <source>
        <strain evidence="2">DSM 45354</strain>
    </source>
</reference>
<gene>
    <name evidence="2" type="ORF">HEB94_006522</name>
</gene>
<accession>A0A927N0C0</accession>
<feature type="region of interest" description="Disordered" evidence="1">
    <location>
        <begin position="1"/>
        <end position="21"/>
    </location>
</feature>
<dbReference type="InterPro" id="IPR036390">
    <property type="entry name" value="WH_DNA-bd_sf"/>
</dbReference>
<sequence length="180" mass="19537">MAETEAGDQVTSDDTSWDGSALPRDILRTLDSPRTVEQVATQLEVNNARVLWYLRKLEASGRVVVTGGRWTRTPEGSRLLAGPSSVPEGTTMPGQTVYDFRQAFADAAAGMFGDTYVQAGGEHGGRLSLEQAAEFRERLTSLVAEYFAPGKGDRRGVKYGLHWTLTPTDLHPLGDDDPPA</sequence>
<dbReference type="Gene3D" id="1.10.10.10">
    <property type="entry name" value="Winged helix-like DNA-binding domain superfamily/Winged helix DNA-binding domain"/>
    <property type="match status" value="1"/>
</dbReference>
<comment type="caution">
    <text evidence="2">The sequence shown here is derived from an EMBL/GenBank/DDBJ whole genome shotgun (WGS) entry which is preliminary data.</text>
</comment>
<dbReference type="EMBL" id="JADBEM010000001">
    <property type="protein sequence ID" value="MBE1609674.1"/>
    <property type="molecule type" value="Genomic_DNA"/>
</dbReference>
<evidence type="ECO:0000313" key="2">
    <source>
        <dbReference type="EMBL" id="MBE1609674.1"/>
    </source>
</evidence>
<dbReference type="InterPro" id="IPR036388">
    <property type="entry name" value="WH-like_DNA-bd_sf"/>
</dbReference>
<evidence type="ECO:0000256" key="1">
    <source>
        <dbReference type="SAM" id="MobiDB-lite"/>
    </source>
</evidence>
<proteinExistence type="predicted"/>
<dbReference type="Proteomes" id="UP000638648">
    <property type="component" value="Unassembled WGS sequence"/>
</dbReference>
<dbReference type="RefSeq" id="WP_192753213.1">
    <property type="nucleotide sequence ID" value="NZ_BAABJL010000163.1"/>
</dbReference>
<dbReference type="SUPFAM" id="SSF46785">
    <property type="entry name" value="Winged helix' DNA-binding domain"/>
    <property type="match status" value="1"/>
</dbReference>